<keyword evidence="1" id="KW-1133">Transmembrane helix</keyword>
<dbReference type="AlphaFoldDB" id="A0A0G0P199"/>
<feature type="transmembrane region" description="Helical" evidence="1">
    <location>
        <begin position="284"/>
        <end position="303"/>
    </location>
</feature>
<feature type="transmembrane region" description="Helical" evidence="1">
    <location>
        <begin position="310"/>
        <end position="326"/>
    </location>
</feature>
<feature type="transmembrane region" description="Helical" evidence="1">
    <location>
        <begin position="191"/>
        <end position="209"/>
    </location>
</feature>
<feature type="transmembrane region" description="Helical" evidence="1">
    <location>
        <begin position="230"/>
        <end position="249"/>
    </location>
</feature>
<protein>
    <recommendedName>
        <fullName evidence="4">Glycosyltransferase RgtA/B/C/D-like domain-containing protein</fullName>
    </recommendedName>
</protein>
<accession>A0A0G0P199</accession>
<reference evidence="2 3" key="1">
    <citation type="journal article" date="2015" name="Nature">
        <title>rRNA introns, odd ribosomes, and small enigmatic genomes across a large radiation of phyla.</title>
        <authorList>
            <person name="Brown C.T."/>
            <person name="Hug L.A."/>
            <person name="Thomas B.C."/>
            <person name="Sharon I."/>
            <person name="Castelle C.J."/>
            <person name="Singh A."/>
            <person name="Wilkins M.J."/>
            <person name="Williams K.H."/>
            <person name="Banfield J.F."/>
        </authorList>
    </citation>
    <scope>NUCLEOTIDE SEQUENCE [LARGE SCALE GENOMIC DNA]</scope>
</reference>
<organism evidence="2 3">
    <name type="scientific">Candidatus Woesebacteria bacterium GW2011_GWB1_39_10</name>
    <dbReference type="NCBI Taxonomy" id="1618572"/>
    <lineage>
        <taxon>Bacteria</taxon>
        <taxon>Candidatus Woeseibacteriota</taxon>
    </lineage>
</organism>
<comment type="caution">
    <text evidence="2">The sequence shown here is derived from an EMBL/GenBank/DDBJ whole genome shotgun (WGS) entry which is preliminary data.</text>
</comment>
<dbReference type="Proteomes" id="UP000034774">
    <property type="component" value="Unassembled WGS sequence"/>
</dbReference>
<sequence length="386" mass="44519">MHKKFKNLTLILVFSLVPTLLIWLPFIFRVNSFWKIPLPQNGLATIVANYDGPLYMVAAKTLYNKTDIQSNFQFPLPTEYYSAHFPLFPVLIRLIGTVTNYPYAMLIVTLLSGILATFFFFKLVSLYTDEKSALFLTFLFSFFPARWLIVKSVGSADPLFIGSIIASLYYFKNKKYLLAGVWGAIAQLTKSPGILLFASYFVFLLFPFIRNQINVTGNRLIEKLNFKKTYPLLLIPLSLILVFIFYAFATGDFWAYFHSGDNIHLIFPPFSIFNYSAPWVGTSWLEEIIFIYLFGAIGVYKLFEKKEYEFGTFVGIFYILSLFIAHRDLMRYFLPVIPFLFVAFSDILIKGEFKIAFAIIIVPIYLFSLAFLSQNVMPISNWGPFL</sequence>
<keyword evidence="1" id="KW-0472">Membrane</keyword>
<dbReference type="STRING" id="1618572.UT17_C0004G0222"/>
<evidence type="ECO:0008006" key="4">
    <source>
        <dbReference type="Google" id="ProtNLM"/>
    </source>
</evidence>
<dbReference type="EMBL" id="LBVU01000004">
    <property type="protein sequence ID" value="KKQ91874.1"/>
    <property type="molecule type" value="Genomic_DNA"/>
</dbReference>
<feature type="transmembrane region" description="Helical" evidence="1">
    <location>
        <begin position="103"/>
        <end position="121"/>
    </location>
</feature>
<feature type="transmembrane region" description="Helical" evidence="1">
    <location>
        <begin position="332"/>
        <end position="349"/>
    </location>
</feature>
<proteinExistence type="predicted"/>
<evidence type="ECO:0000313" key="2">
    <source>
        <dbReference type="EMBL" id="KKQ91874.1"/>
    </source>
</evidence>
<feature type="transmembrane region" description="Helical" evidence="1">
    <location>
        <begin position="133"/>
        <end position="149"/>
    </location>
</feature>
<name>A0A0G0P199_9BACT</name>
<feature type="transmembrane region" description="Helical" evidence="1">
    <location>
        <begin position="7"/>
        <end position="28"/>
    </location>
</feature>
<feature type="transmembrane region" description="Helical" evidence="1">
    <location>
        <begin position="356"/>
        <end position="377"/>
    </location>
</feature>
<evidence type="ECO:0000256" key="1">
    <source>
        <dbReference type="SAM" id="Phobius"/>
    </source>
</evidence>
<evidence type="ECO:0000313" key="3">
    <source>
        <dbReference type="Proteomes" id="UP000034774"/>
    </source>
</evidence>
<gene>
    <name evidence="2" type="ORF">UT17_C0004G0222</name>
</gene>
<keyword evidence="1" id="KW-0812">Transmembrane</keyword>